<dbReference type="Proteomes" id="UP001165678">
    <property type="component" value="Unassembled WGS sequence"/>
</dbReference>
<reference evidence="6" key="1">
    <citation type="submission" date="2022-11" db="EMBL/GenBank/DDBJ databases">
        <title>Larsenimonas rhizosphaerae sp. nov., isolated from a tidal mudflat.</title>
        <authorList>
            <person name="Lee S.D."/>
            <person name="Kim I.S."/>
        </authorList>
    </citation>
    <scope>NUCLEOTIDE SEQUENCE</scope>
    <source>
        <strain evidence="6">GH2-1</strain>
    </source>
</reference>
<evidence type="ECO:0000313" key="6">
    <source>
        <dbReference type="EMBL" id="MCX2524958.1"/>
    </source>
</evidence>
<accession>A0AA41ZJA6</accession>
<dbReference type="InterPro" id="IPR027359">
    <property type="entry name" value="Volt_channel_dom_sf"/>
</dbReference>
<evidence type="ECO:0000256" key="4">
    <source>
        <dbReference type="ARBA" id="ARBA00023136"/>
    </source>
</evidence>
<organism evidence="6 7">
    <name type="scientific">Larsenimonas rhizosphaerae</name>
    <dbReference type="NCBI Taxonomy" id="2944682"/>
    <lineage>
        <taxon>Bacteria</taxon>
        <taxon>Pseudomonadati</taxon>
        <taxon>Pseudomonadota</taxon>
        <taxon>Gammaproteobacteria</taxon>
        <taxon>Oceanospirillales</taxon>
        <taxon>Halomonadaceae</taxon>
        <taxon>Larsenimonas</taxon>
    </lineage>
</organism>
<dbReference type="GO" id="GO:0016020">
    <property type="term" value="C:membrane"/>
    <property type="evidence" value="ECO:0007669"/>
    <property type="project" value="UniProtKB-SubCell"/>
</dbReference>
<dbReference type="AlphaFoldDB" id="A0AA41ZJA6"/>
<feature type="transmembrane region" description="Helical" evidence="5">
    <location>
        <begin position="72"/>
        <end position="90"/>
    </location>
</feature>
<evidence type="ECO:0000256" key="2">
    <source>
        <dbReference type="ARBA" id="ARBA00022692"/>
    </source>
</evidence>
<feature type="transmembrane region" description="Helical" evidence="5">
    <location>
        <begin position="21"/>
        <end position="42"/>
    </location>
</feature>
<dbReference type="EMBL" id="JAPIVE010000003">
    <property type="protein sequence ID" value="MCX2524958.1"/>
    <property type="molecule type" value="Genomic_DNA"/>
</dbReference>
<keyword evidence="2 5" id="KW-0812">Transmembrane</keyword>
<protein>
    <submittedName>
        <fullName evidence="6">Ion transporter</fullName>
    </submittedName>
</protein>
<sequence>MPPSRITRPAAQDAFHAWWDTIIVVVVGLNLLLILLDTLYALGPVHALVDLGPASLQSTAAWMHANFTTIDLYFVALLALDVLAGWLVAIRERRYHRWFFYPFIHWYDVLGCIPVSGFRVLRVLRVVSLLIRLQRMGTINVRQWSVYQFCYKYYQILMEELTDRVAIKMLGNVQTELSDNGKLTDRITRDVLLPRKQALIEDMTDRTIRLILQAYGTHRADILGMVRSLVHDTLSENPDMHRLKRLPMGDTLATAMEQSLTEAVCGLLDGSIQRVNQRRFRDLAESMAESGFDAWIEDNASANREIEQVMIEVLDVMKSQIRQQQWKMEYGAESRPPHHQDEASFNPK</sequence>
<keyword evidence="3 5" id="KW-1133">Transmembrane helix</keyword>
<keyword evidence="7" id="KW-1185">Reference proteome</keyword>
<comment type="subcellular location">
    <subcellularLocation>
        <location evidence="1">Membrane</location>
        <topology evidence="1">Multi-pass membrane protein</topology>
    </subcellularLocation>
</comment>
<dbReference type="SUPFAM" id="SSF81324">
    <property type="entry name" value="Voltage-gated potassium channels"/>
    <property type="match status" value="1"/>
</dbReference>
<dbReference type="Gene3D" id="1.20.120.350">
    <property type="entry name" value="Voltage-gated potassium channels. Chain C"/>
    <property type="match status" value="1"/>
</dbReference>
<keyword evidence="4 5" id="KW-0472">Membrane</keyword>
<dbReference type="RefSeq" id="WP_265896579.1">
    <property type="nucleotide sequence ID" value="NZ_JAPIVE010000003.1"/>
</dbReference>
<evidence type="ECO:0000256" key="5">
    <source>
        <dbReference type="SAM" id="Phobius"/>
    </source>
</evidence>
<comment type="caution">
    <text evidence="6">The sequence shown here is derived from an EMBL/GenBank/DDBJ whole genome shotgun (WGS) entry which is preliminary data.</text>
</comment>
<gene>
    <name evidence="6" type="ORF">OQ287_11960</name>
</gene>
<name>A0AA41ZJA6_9GAMM</name>
<evidence type="ECO:0000256" key="3">
    <source>
        <dbReference type="ARBA" id="ARBA00022989"/>
    </source>
</evidence>
<proteinExistence type="predicted"/>
<evidence type="ECO:0000256" key="1">
    <source>
        <dbReference type="ARBA" id="ARBA00004141"/>
    </source>
</evidence>
<evidence type="ECO:0000313" key="7">
    <source>
        <dbReference type="Proteomes" id="UP001165678"/>
    </source>
</evidence>